<name>A0A2V3J681_9FLOR</name>
<sequence length="228" mass="25603">MLDVFDAEHPICDLSDVLEQDITAYMARVGDNCVFINNSSYILYSHVWVLEGGDKTTRCVRNDDNVLAQGTVPYSSENLDRNQPSELLDNLKMHSYMSKGDAGQSVITIEASNTDVIHYFEYEERNNSIKSGILSINIPNTSFFCYGNIYGRVGEGQMKAEHEFCLDSPWANNESKTFLFVRGSGWISQDASNMYEDWGVKVPTRNEIEIRKFADGVVSSTSKSSTQA</sequence>
<protein>
    <submittedName>
        <fullName evidence="1">Uncharacterized protein</fullName>
    </submittedName>
</protein>
<evidence type="ECO:0000313" key="1">
    <source>
        <dbReference type="EMBL" id="PXF49497.1"/>
    </source>
</evidence>
<dbReference type="OrthoDB" id="4541at2759"/>
<dbReference type="Proteomes" id="UP000247409">
    <property type="component" value="Unassembled WGS sequence"/>
</dbReference>
<evidence type="ECO:0000313" key="2">
    <source>
        <dbReference type="Proteomes" id="UP000247409"/>
    </source>
</evidence>
<dbReference type="EMBL" id="NBIV01000005">
    <property type="protein sequence ID" value="PXF49497.1"/>
    <property type="molecule type" value="Genomic_DNA"/>
</dbReference>
<gene>
    <name evidence="1" type="ORF">BWQ96_00813</name>
</gene>
<accession>A0A2V3J681</accession>
<comment type="caution">
    <text evidence="1">The sequence shown here is derived from an EMBL/GenBank/DDBJ whole genome shotgun (WGS) entry which is preliminary data.</text>
</comment>
<organism evidence="1 2">
    <name type="scientific">Gracilariopsis chorda</name>
    <dbReference type="NCBI Taxonomy" id="448386"/>
    <lineage>
        <taxon>Eukaryota</taxon>
        <taxon>Rhodophyta</taxon>
        <taxon>Florideophyceae</taxon>
        <taxon>Rhodymeniophycidae</taxon>
        <taxon>Gracilariales</taxon>
        <taxon>Gracilariaceae</taxon>
        <taxon>Gracilariopsis</taxon>
    </lineage>
</organism>
<keyword evidence="2" id="KW-1185">Reference proteome</keyword>
<proteinExistence type="predicted"/>
<dbReference type="AlphaFoldDB" id="A0A2V3J681"/>
<reference evidence="1 2" key="1">
    <citation type="journal article" date="2018" name="Mol. Biol. Evol.">
        <title>Analysis of the draft genome of the red seaweed Gracilariopsis chorda provides insights into genome size evolution in Rhodophyta.</title>
        <authorList>
            <person name="Lee J."/>
            <person name="Yang E.C."/>
            <person name="Graf L."/>
            <person name="Yang J.H."/>
            <person name="Qiu H."/>
            <person name="Zel Zion U."/>
            <person name="Chan C.X."/>
            <person name="Stephens T.G."/>
            <person name="Weber A.P.M."/>
            <person name="Boo G.H."/>
            <person name="Boo S.M."/>
            <person name="Kim K.M."/>
            <person name="Shin Y."/>
            <person name="Jung M."/>
            <person name="Lee S.J."/>
            <person name="Yim H.S."/>
            <person name="Lee J.H."/>
            <person name="Bhattacharya D."/>
            <person name="Yoon H.S."/>
        </authorList>
    </citation>
    <scope>NUCLEOTIDE SEQUENCE [LARGE SCALE GENOMIC DNA]</scope>
    <source>
        <strain evidence="1 2">SKKU-2015</strain>
        <tissue evidence="1">Whole body</tissue>
    </source>
</reference>